<dbReference type="AlphaFoldDB" id="Q44955"/>
<dbReference type="EMBL" id="X61286">
    <property type="protein sequence ID" value="CAA43588.1"/>
    <property type="molecule type" value="Genomic_DNA"/>
</dbReference>
<keyword evidence="1" id="KW-0645">Protease</keyword>
<organism evidence="1">
    <name type="scientific">Brevibacillus brevis</name>
    <name type="common">Bacillus brevis</name>
    <dbReference type="NCBI Taxonomy" id="1393"/>
    <lineage>
        <taxon>Bacteria</taxon>
        <taxon>Bacillati</taxon>
        <taxon>Bacillota</taxon>
        <taxon>Bacilli</taxon>
        <taxon>Bacillales</taxon>
        <taxon>Paenibacillaceae</taxon>
        <taxon>Brevibacillus</taxon>
    </lineage>
</organism>
<evidence type="ECO:0000313" key="1">
    <source>
        <dbReference type="EMBL" id="CAA43588.1"/>
    </source>
</evidence>
<sequence>MLQRSTIGSVFVASVGAADDWSSGWEVVVEFVQPVITPNSKVRQVASAMPFFMCIPLENDKNIYSE</sequence>
<name>Q44955_BREBE</name>
<dbReference type="PIR" id="I40095">
    <property type="entry name" value="I40095"/>
</dbReference>
<proteinExistence type="predicted"/>
<protein>
    <submittedName>
        <fullName evidence="1">Neutral protease</fullName>
    </submittedName>
</protein>
<dbReference type="GO" id="GO:0008233">
    <property type="term" value="F:peptidase activity"/>
    <property type="evidence" value="ECO:0007669"/>
    <property type="project" value="UniProtKB-KW"/>
</dbReference>
<reference evidence="1" key="1">
    <citation type="journal article" date="1990" name="Dokl. Biochem.">
        <title>Structure of the metalloprotease gene in Bacillus brevis.</title>
        <authorList>
            <person name="Avakov A.S."/>
            <person name="Bolotin A.P."/>
            <person name="Sorokin A.V."/>
        </authorList>
    </citation>
    <scope>NUCLEOTIDE SEQUENCE</scope>
    <source>
        <strain evidence="1">7882</strain>
    </source>
</reference>
<dbReference type="GO" id="GO:0006508">
    <property type="term" value="P:proteolysis"/>
    <property type="evidence" value="ECO:0007669"/>
    <property type="project" value="UniProtKB-KW"/>
</dbReference>
<reference evidence="1" key="2">
    <citation type="submission" date="1992-07" db="EMBL/GenBank/DDBJ databases">
        <authorList>
            <person name="Sorokin A.V."/>
        </authorList>
    </citation>
    <scope>NUCLEOTIDE SEQUENCE</scope>
    <source>
        <strain evidence="1">7882</strain>
    </source>
</reference>
<accession>Q44955</accession>
<keyword evidence="1" id="KW-0378">Hydrolase</keyword>